<feature type="domain" description="Heparin-sulfate lyase N-terminal" evidence="6">
    <location>
        <begin position="102"/>
        <end position="361"/>
    </location>
</feature>
<dbReference type="Pfam" id="PF16889">
    <property type="entry name" value="Hepar_II_III_N"/>
    <property type="match status" value="1"/>
</dbReference>
<keyword evidence="4 7" id="KW-0456">Lyase</keyword>
<dbReference type="PANTHER" id="PTHR39210:SF1">
    <property type="entry name" value="HEPARIN-SULFATE LYASE"/>
    <property type="match status" value="1"/>
</dbReference>
<comment type="subcellular location">
    <subcellularLocation>
        <location evidence="1">Periplasm</location>
    </subcellularLocation>
</comment>
<dbReference type="Proteomes" id="UP001623591">
    <property type="component" value="Unassembled WGS sequence"/>
</dbReference>
<dbReference type="Gene3D" id="2.70.98.70">
    <property type="match status" value="1"/>
</dbReference>
<evidence type="ECO:0000259" key="5">
    <source>
        <dbReference type="Pfam" id="PF07940"/>
    </source>
</evidence>
<keyword evidence="2" id="KW-0732">Signal</keyword>
<proteinExistence type="predicted"/>
<dbReference type="SUPFAM" id="SSF48230">
    <property type="entry name" value="Chondroitin AC/alginate lyase"/>
    <property type="match status" value="1"/>
</dbReference>
<gene>
    <name evidence="7" type="ORF">ACJDUG_04000</name>
</gene>
<accession>A0ABW8T0P2</accession>
<evidence type="ECO:0000256" key="1">
    <source>
        <dbReference type="ARBA" id="ARBA00004418"/>
    </source>
</evidence>
<dbReference type="InterPro" id="IPR031680">
    <property type="entry name" value="Hepar_II_III_N"/>
</dbReference>
<evidence type="ECO:0000313" key="7">
    <source>
        <dbReference type="EMBL" id="MFL0246141.1"/>
    </source>
</evidence>
<organism evidence="7 8">
    <name type="scientific">Candidatus Clostridium stratigraminis</name>
    <dbReference type="NCBI Taxonomy" id="3381661"/>
    <lineage>
        <taxon>Bacteria</taxon>
        <taxon>Bacillati</taxon>
        <taxon>Bacillota</taxon>
        <taxon>Clostridia</taxon>
        <taxon>Eubacteriales</taxon>
        <taxon>Clostridiaceae</taxon>
        <taxon>Clostridium</taxon>
    </lineage>
</organism>
<evidence type="ECO:0000313" key="8">
    <source>
        <dbReference type="Proteomes" id="UP001623591"/>
    </source>
</evidence>
<protein>
    <submittedName>
        <fullName evidence="7">Alginate lyase family protein</fullName>
    </submittedName>
</protein>
<keyword evidence="8" id="KW-1185">Reference proteome</keyword>
<dbReference type="GO" id="GO:0016829">
    <property type="term" value="F:lyase activity"/>
    <property type="evidence" value="ECO:0007669"/>
    <property type="project" value="UniProtKB-KW"/>
</dbReference>
<evidence type="ECO:0000256" key="4">
    <source>
        <dbReference type="ARBA" id="ARBA00023239"/>
    </source>
</evidence>
<sequence length="633" mass="74634">MSNIKKLIKNLIKRVYFSLLGTFEKFITEDIKCDYFMDFKTKTNFFFNLSEKNNYLNVLEKLKKVDEIKKDGEMICCHVFNLLASGDKYLGECIEWCRDFKTGFKWENKYYKNIKIVDLNNNYDVKIPWELSRFQHFFTIGKAYLLTSNKKYSLEFTKEIKDWIDKNPIKRSVNWTCTMEAAIRAVNWIAGYFFFKESNIGKKFWNKFNKSLYLHGEFIFKNLENKGLVTGNHYLSNIVGLIWLGLYFKDFEDPRGKNAPKLWLDYGIKEIEKEMLTQVNEDGTDYEASTAYHRLVTEMFLLTTIICNKNDIKFSDKYMSKLEKMCEFLMDITKPNGLAPLIGDADDGRFIILSDYHTWVKRDFRHILYIAGEFFNREDFKFYGREYKEDALWIIGPEIALESINPPIKLNSKAYKNGGYYVLRNEKIHCLIRCGELSFRGLGVHSHNDQLSFELNVDGEDFIIDPGTFVYTADYKMRNLFRCTKMHNTISIEGCEQNYYEEQNLFYMKEQTNAKCMEFDGNKFVGKHYGFRDKCGIIHERTILLMDDHIEITDKLISENKNVLNKDLNIIANFTLSEGVEVVKSTDSIVLIKNKKKIKWNFSNDIIIKDSYLARSYGDLKDTKKLEVFINLN</sequence>
<keyword evidence="3" id="KW-0574">Periplasm</keyword>
<comment type="caution">
    <text evidence="7">The sequence shown here is derived from an EMBL/GenBank/DDBJ whole genome shotgun (WGS) entry which is preliminary data.</text>
</comment>
<evidence type="ECO:0000256" key="2">
    <source>
        <dbReference type="ARBA" id="ARBA00022729"/>
    </source>
</evidence>
<feature type="domain" description="Heparinase II/III-like C-terminal" evidence="5">
    <location>
        <begin position="411"/>
        <end position="604"/>
    </location>
</feature>
<dbReference type="EMBL" id="JBJHZZ010000001">
    <property type="protein sequence ID" value="MFL0246141.1"/>
    <property type="molecule type" value="Genomic_DNA"/>
</dbReference>
<dbReference type="InterPro" id="IPR008929">
    <property type="entry name" value="Chondroitin_lyas"/>
</dbReference>
<dbReference type="Pfam" id="PF07940">
    <property type="entry name" value="Hepar_II_III_C"/>
    <property type="match status" value="1"/>
</dbReference>
<evidence type="ECO:0000259" key="6">
    <source>
        <dbReference type="Pfam" id="PF16889"/>
    </source>
</evidence>
<name>A0ABW8T0P2_9CLOT</name>
<dbReference type="PANTHER" id="PTHR39210">
    <property type="entry name" value="HEPARIN-SULFATE LYASE"/>
    <property type="match status" value="1"/>
</dbReference>
<reference evidence="7 8" key="1">
    <citation type="submission" date="2024-11" db="EMBL/GenBank/DDBJ databases">
        <authorList>
            <person name="Heng Y.C."/>
            <person name="Lim A.C.H."/>
            <person name="Lee J.K.Y."/>
            <person name="Kittelmann S."/>
        </authorList>
    </citation>
    <scope>NUCLEOTIDE SEQUENCE [LARGE SCALE GENOMIC DNA]</scope>
    <source>
        <strain evidence="7 8">WILCCON 0185</strain>
    </source>
</reference>
<evidence type="ECO:0000256" key="3">
    <source>
        <dbReference type="ARBA" id="ARBA00022764"/>
    </source>
</evidence>
<dbReference type="RefSeq" id="WP_406768594.1">
    <property type="nucleotide sequence ID" value="NZ_JBJHZZ010000001.1"/>
</dbReference>
<dbReference type="Gene3D" id="1.50.10.100">
    <property type="entry name" value="Chondroitin AC/alginate lyase"/>
    <property type="match status" value="1"/>
</dbReference>
<dbReference type="InterPro" id="IPR012480">
    <property type="entry name" value="Hepar_II_III_C"/>
</dbReference>